<evidence type="ECO:0000256" key="9">
    <source>
        <dbReference type="ARBA" id="ARBA00022679"/>
    </source>
</evidence>
<comment type="catalytic activity">
    <reaction evidence="20">
        <text>L-threonyl-[protein] + ATP = O-phospho-L-threonyl-[protein] + ADP + H(+)</text>
        <dbReference type="Rhea" id="RHEA:46608"/>
        <dbReference type="Rhea" id="RHEA-COMP:11060"/>
        <dbReference type="Rhea" id="RHEA-COMP:11605"/>
        <dbReference type="ChEBI" id="CHEBI:15378"/>
        <dbReference type="ChEBI" id="CHEBI:30013"/>
        <dbReference type="ChEBI" id="CHEBI:30616"/>
        <dbReference type="ChEBI" id="CHEBI:61977"/>
        <dbReference type="ChEBI" id="CHEBI:456216"/>
        <dbReference type="EC" id="2.7.11.1"/>
    </reaction>
</comment>
<evidence type="ECO:0000256" key="14">
    <source>
        <dbReference type="ARBA" id="ARBA00022777"/>
    </source>
</evidence>
<evidence type="ECO:0000313" key="26">
    <source>
        <dbReference type="EMBL" id="KAG2323265.1"/>
    </source>
</evidence>
<dbReference type="GO" id="GO:0004674">
    <property type="term" value="F:protein serine/threonine kinase activity"/>
    <property type="evidence" value="ECO:0007669"/>
    <property type="project" value="UniProtKB-KW"/>
</dbReference>
<comment type="subcellular location">
    <subcellularLocation>
        <location evidence="1">Cell membrane</location>
        <topology evidence="1">Single-pass type I membrane protein</topology>
    </subcellularLocation>
</comment>
<evidence type="ECO:0000259" key="25">
    <source>
        <dbReference type="PROSITE" id="PS50011"/>
    </source>
</evidence>
<dbReference type="EMBL" id="JAAMPC010000003">
    <property type="protein sequence ID" value="KAG2323265.1"/>
    <property type="molecule type" value="Genomic_DNA"/>
</dbReference>
<evidence type="ECO:0000256" key="5">
    <source>
        <dbReference type="ARBA" id="ARBA00022475"/>
    </source>
</evidence>
<evidence type="ECO:0000256" key="23">
    <source>
        <dbReference type="SAM" id="Phobius"/>
    </source>
</evidence>
<dbReference type="SUPFAM" id="SSF52058">
    <property type="entry name" value="L domain-like"/>
    <property type="match status" value="2"/>
</dbReference>
<evidence type="ECO:0000256" key="10">
    <source>
        <dbReference type="ARBA" id="ARBA00022692"/>
    </source>
</evidence>
<evidence type="ECO:0000256" key="21">
    <source>
        <dbReference type="ARBA" id="ARBA00048679"/>
    </source>
</evidence>
<feature type="transmembrane region" description="Helical" evidence="23">
    <location>
        <begin position="642"/>
        <end position="664"/>
    </location>
</feature>
<dbReference type="OrthoDB" id="676979at2759"/>
<evidence type="ECO:0000256" key="17">
    <source>
        <dbReference type="ARBA" id="ARBA00023136"/>
    </source>
</evidence>
<evidence type="ECO:0000256" key="20">
    <source>
        <dbReference type="ARBA" id="ARBA00047899"/>
    </source>
</evidence>
<dbReference type="EC" id="2.7.11.1" evidence="4"/>
<evidence type="ECO:0000256" key="6">
    <source>
        <dbReference type="ARBA" id="ARBA00022527"/>
    </source>
</evidence>
<keyword evidence="15 22" id="KW-0067">ATP-binding</keyword>
<dbReference type="SUPFAM" id="SSF56112">
    <property type="entry name" value="Protein kinase-like (PK-like)"/>
    <property type="match status" value="1"/>
</dbReference>
<name>A0A8X7W6I1_BRACI</name>
<evidence type="ECO:0000256" key="22">
    <source>
        <dbReference type="PROSITE-ProRule" id="PRU10141"/>
    </source>
</evidence>
<evidence type="ECO:0000256" key="18">
    <source>
        <dbReference type="ARBA" id="ARBA00023170"/>
    </source>
</evidence>
<evidence type="ECO:0000313" key="27">
    <source>
        <dbReference type="Proteomes" id="UP000886595"/>
    </source>
</evidence>
<dbReference type="Pfam" id="PF00560">
    <property type="entry name" value="LRR_1"/>
    <property type="match status" value="4"/>
</dbReference>
<dbReference type="Gene3D" id="3.80.10.10">
    <property type="entry name" value="Ribonuclease Inhibitor"/>
    <property type="match status" value="4"/>
</dbReference>
<dbReference type="Pfam" id="PF13855">
    <property type="entry name" value="LRR_8"/>
    <property type="match status" value="2"/>
</dbReference>
<feature type="chain" id="PRO_5036452455" description="non-specific serine/threonine protein kinase" evidence="24">
    <location>
        <begin position="22"/>
        <end position="1008"/>
    </location>
</feature>
<comment type="catalytic activity">
    <reaction evidence="21">
        <text>L-seryl-[protein] + ATP = O-phospho-L-seryl-[protein] + ADP + H(+)</text>
        <dbReference type="Rhea" id="RHEA:17989"/>
        <dbReference type="Rhea" id="RHEA-COMP:9863"/>
        <dbReference type="Rhea" id="RHEA-COMP:11604"/>
        <dbReference type="ChEBI" id="CHEBI:15378"/>
        <dbReference type="ChEBI" id="CHEBI:29999"/>
        <dbReference type="ChEBI" id="CHEBI:30616"/>
        <dbReference type="ChEBI" id="CHEBI:83421"/>
        <dbReference type="ChEBI" id="CHEBI:456216"/>
        <dbReference type="EC" id="2.7.11.1"/>
    </reaction>
</comment>
<dbReference type="InterPro" id="IPR051809">
    <property type="entry name" value="Plant_receptor-like_S/T_kinase"/>
</dbReference>
<keyword evidence="9" id="KW-0808">Transferase</keyword>
<keyword evidence="11 24" id="KW-0732">Signal</keyword>
<reference evidence="26 27" key="1">
    <citation type="submission" date="2020-02" db="EMBL/GenBank/DDBJ databases">
        <authorList>
            <person name="Ma Q."/>
            <person name="Huang Y."/>
            <person name="Song X."/>
            <person name="Pei D."/>
        </authorList>
    </citation>
    <scope>NUCLEOTIDE SEQUENCE [LARGE SCALE GENOMIC DNA]</scope>
    <source>
        <strain evidence="26">Sxm20200214</strain>
        <tissue evidence="26">Leaf</tissue>
    </source>
</reference>
<evidence type="ECO:0000256" key="11">
    <source>
        <dbReference type="ARBA" id="ARBA00022729"/>
    </source>
</evidence>
<feature type="binding site" evidence="22">
    <location>
        <position position="729"/>
    </location>
    <ligand>
        <name>ATP</name>
        <dbReference type="ChEBI" id="CHEBI:30616"/>
    </ligand>
</feature>
<dbReference type="Pfam" id="PF07714">
    <property type="entry name" value="PK_Tyr_Ser-Thr"/>
    <property type="match status" value="1"/>
</dbReference>
<dbReference type="FunFam" id="3.80.10.10:FF:000275">
    <property type="entry name" value="Leucine-rich repeat receptor-like protein kinase"/>
    <property type="match status" value="1"/>
</dbReference>
<comment type="similarity">
    <text evidence="3">Belongs to the RLP family.</text>
</comment>
<keyword evidence="8" id="KW-0433">Leucine-rich repeat</keyword>
<keyword evidence="5" id="KW-1003">Cell membrane</keyword>
<keyword evidence="17 23" id="KW-0472">Membrane</keyword>
<keyword evidence="12" id="KW-0677">Repeat</keyword>
<evidence type="ECO:0000256" key="8">
    <source>
        <dbReference type="ARBA" id="ARBA00022614"/>
    </source>
</evidence>
<feature type="domain" description="Protein kinase" evidence="25">
    <location>
        <begin position="700"/>
        <end position="1000"/>
    </location>
</feature>
<evidence type="ECO:0000256" key="3">
    <source>
        <dbReference type="ARBA" id="ARBA00009592"/>
    </source>
</evidence>
<accession>A0A8X7W6I1</accession>
<dbReference type="InterPro" id="IPR011009">
    <property type="entry name" value="Kinase-like_dom_sf"/>
</dbReference>
<evidence type="ECO:0000256" key="2">
    <source>
        <dbReference type="ARBA" id="ARBA00008684"/>
    </source>
</evidence>
<dbReference type="InterPro" id="IPR000719">
    <property type="entry name" value="Prot_kinase_dom"/>
</dbReference>
<evidence type="ECO:0000256" key="24">
    <source>
        <dbReference type="SAM" id="SignalP"/>
    </source>
</evidence>
<keyword evidence="16 23" id="KW-1133">Transmembrane helix</keyword>
<proteinExistence type="inferred from homology"/>
<dbReference type="Pfam" id="PF08263">
    <property type="entry name" value="LRRNT_2"/>
    <property type="match status" value="1"/>
</dbReference>
<evidence type="ECO:0000256" key="4">
    <source>
        <dbReference type="ARBA" id="ARBA00012513"/>
    </source>
</evidence>
<keyword evidence="13 22" id="KW-0547">Nucleotide-binding</keyword>
<protein>
    <recommendedName>
        <fullName evidence="4">non-specific serine/threonine protein kinase</fullName>
        <ecNumber evidence="4">2.7.11.1</ecNumber>
    </recommendedName>
</protein>
<keyword evidence="27" id="KW-1185">Reference proteome</keyword>
<dbReference type="Proteomes" id="UP000886595">
    <property type="component" value="Unassembled WGS sequence"/>
</dbReference>
<evidence type="ECO:0000256" key="16">
    <source>
        <dbReference type="ARBA" id="ARBA00022989"/>
    </source>
</evidence>
<dbReference type="InterPro" id="IPR008271">
    <property type="entry name" value="Ser/Thr_kinase_AS"/>
</dbReference>
<dbReference type="InterPro" id="IPR003591">
    <property type="entry name" value="Leu-rich_rpt_typical-subtyp"/>
</dbReference>
<dbReference type="InterPro" id="IPR032675">
    <property type="entry name" value="LRR_dom_sf"/>
</dbReference>
<dbReference type="FunFam" id="3.80.10.10:FF:000288">
    <property type="entry name" value="LRR receptor-like serine/threonine-protein kinase EFR"/>
    <property type="match status" value="1"/>
</dbReference>
<evidence type="ECO:0000256" key="15">
    <source>
        <dbReference type="ARBA" id="ARBA00022840"/>
    </source>
</evidence>
<dbReference type="FunFam" id="1.10.510.10:FF:000358">
    <property type="entry name" value="Putative leucine-rich repeat receptor-like serine/threonine-protein kinase"/>
    <property type="match status" value="1"/>
</dbReference>
<evidence type="ECO:0000256" key="12">
    <source>
        <dbReference type="ARBA" id="ARBA00022737"/>
    </source>
</evidence>
<dbReference type="GO" id="GO:0005524">
    <property type="term" value="F:ATP binding"/>
    <property type="evidence" value="ECO:0007669"/>
    <property type="project" value="UniProtKB-UniRule"/>
</dbReference>
<gene>
    <name evidence="26" type="ORF">Bca52824_016478</name>
</gene>
<sequence length="1008" mass="110501">MRLFPLLSFIVLVFLDTYGLSDDRQALLQLKSQVSEKKRVVLSSWNNSVPLCNWDKVRCGLRHKRVTGLNLGGLQLGGVISPYIGNLSFLISLNLSDNSFGGTIPHEVENLFRLQYLSMSVNILKGELPSGLFNCSRLLKLSLHSNHFEQSIPSELGSLTKLVVLNLGNNNLKGKLPASIGNLTSLKSLRLGYNNMQGEIPDGLARLTQMVVIILSNNYFSGDFPFHYVYNWSSLEVLSISANSLYGSLRPDLGNLLPKIRTLFLGSNYFTGVIPTTFSNISNLQSLAIENNKLIGSIPSSFGKVQNLQLIALNGNSLGSYSSGDLEFLDALTNCTQLVSINVARNRLGGPIPTSITNLSRDLSDLQLGKNFIYGSIPHDIGNLIGLQSLGLQENMLTGSLPASLGKLSELGELYVYSNRMSGHIPFSIANISMLAELYLSNNSFEGMVPSSLGNCSQMLYLYLGFNKLTGIIPREIMRIPSLIHLVMESNLFTGSLPQDVGRLQNLVLLTFGNNKLSGQLPQTLGNCLSIKDIFLQGNSFGGSIPDLSGFLGVESVDLSNNNLSGSIPRYFANISSLQLLNLSINNFEGNVPIEGVFQNASKVLVFGNKNLCGGIRELQLKPCLVETPPRQADHPSLLKKVVIGVSVGISFLLLLFIASLRWFRKRKNDHLTSNQTPLTLGAFHEKISYGDLRNATDGFSPSNLIGSGSFGAVFKALLPAQNNVVAVKVLNMQRRGAMKSFMAECESLKDIRHRNLVKLLTACSSIDFKGNEFKALIYEFMPSGSLDVWLHPEEVEEGHRPLRTLTLLERLNIVIDVASVLDYLHVQCHEPIAHCDLKPSNVLLDNDLTAHVSDFGLAQLLLKFDEESFLNQLSSSGVRGTIGYAAPEYGMGGQPSIYGDVYSFGVLLLEVFTGKRPTNELFGGNFTLHSYTKSALPERVLDIADKSICHNGLRVGFPISDCLTLVLDVGLRCCEESPSNRLAMSEAVKELISVREKFFKSRRTAKS</sequence>
<keyword evidence="6" id="KW-0723">Serine/threonine-protein kinase</keyword>
<keyword evidence="14" id="KW-0418">Kinase</keyword>
<evidence type="ECO:0000256" key="13">
    <source>
        <dbReference type="ARBA" id="ARBA00022741"/>
    </source>
</evidence>
<dbReference type="PROSITE" id="PS00108">
    <property type="entry name" value="PROTEIN_KINASE_ST"/>
    <property type="match status" value="1"/>
</dbReference>
<dbReference type="InterPro" id="IPR013210">
    <property type="entry name" value="LRR_N_plant-typ"/>
</dbReference>
<dbReference type="Gene3D" id="3.30.200.20">
    <property type="entry name" value="Phosphorylase Kinase, domain 1"/>
    <property type="match status" value="1"/>
</dbReference>
<dbReference type="FunFam" id="3.30.200.20:FF:000432">
    <property type="entry name" value="LRR receptor-like serine/threonine-protein kinase EFR"/>
    <property type="match status" value="1"/>
</dbReference>
<dbReference type="PANTHER" id="PTHR27008:SF526">
    <property type="entry name" value="GENOME ASSEMBLY, CHROMOSOME: A10"/>
    <property type="match status" value="1"/>
</dbReference>
<comment type="caution">
    <text evidence="26">The sequence shown here is derived from an EMBL/GenBank/DDBJ whole genome shotgun (WGS) entry which is preliminary data.</text>
</comment>
<dbReference type="Gene3D" id="1.10.510.10">
    <property type="entry name" value="Transferase(Phosphotransferase) domain 1"/>
    <property type="match status" value="1"/>
</dbReference>
<comment type="similarity">
    <text evidence="2">Belongs to the protein kinase superfamily. Ser/Thr protein kinase family.</text>
</comment>
<dbReference type="SMART" id="SM00369">
    <property type="entry name" value="LRR_TYP"/>
    <property type="match status" value="8"/>
</dbReference>
<keyword evidence="7" id="KW-0597">Phosphoprotein</keyword>
<dbReference type="PANTHER" id="PTHR27008">
    <property type="entry name" value="OS04G0122200 PROTEIN"/>
    <property type="match status" value="1"/>
</dbReference>
<dbReference type="SMART" id="SM00220">
    <property type="entry name" value="S_TKc"/>
    <property type="match status" value="1"/>
</dbReference>
<keyword evidence="18" id="KW-0675">Receptor</keyword>
<dbReference type="GO" id="GO:0005886">
    <property type="term" value="C:plasma membrane"/>
    <property type="evidence" value="ECO:0007669"/>
    <property type="project" value="UniProtKB-SubCell"/>
</dbReference>
<evidence type="ECO:0000256" key="1">
    <source>
        <dbReference type="ARBA" id="ARBA00004251"/>
    </source>
</evidence>
<organism evidence="26 27">
    <name type="scientific">Brassica carinata</name>
    <name type="common">Ethiopian mustard</name>
    <name type="synonym">Abyssinian cabbage</name>
    <dbReference type="NCBI Taxonomy" id="52824"/>
    <lineage>
        <taxon>Eukaryota</taxon>
        <taxon>Viridiplantae</taxon>
        <taxon>Streptophyta</taxon>
        <taxon>Embryophyta</taxon>
        <taxon>Tracheophyta</taxon>
        <taxon>Spermatophyta</taxon>
        <taxon>Magnoliopsida</taxon>
        <taxon>eudicotyledons</taxon>
        <taxon>Gunneridae</taxon>
        <taxon>Pentapetalae</taxon>
        <taxon>rosids</taxon>
        <taxon>malvids</taxon>
        <taxon>Brassicales</taxon>
        <taxon>Brassicaceae</taxon>
        <taxon>Brassiceae</taxon>
        <taxon>Brassica</taxon>
    </lineage>
</organism>
<keyword evidence="19" id="KW-0325">Glycoprotein</keyword>
<evidence type="ECO:0000256" key="7">
    <source>
        <dbReference type="ARBA" id="ARBA00022553"/>
    </source>
</evidence>
<evidence type="ECO:0000256" key="19">
    <source>
        <dbReference type="ARBA" id="ARBA00023180"/>
    </source>
</evidence>
<dbReference type="AlphaFoldDB" id="A0A8X7W6I1"/>
<feature type="signal peptide" evidence="24">
    <location>
        <begin position="1"/>
        <end position="21"/>
    </location>
</feature>
<dbReference type="InterPro" id="IPR017441">
    <property type="entry name" value="Protein_kinase_ATP_BS"/>
</dbReference>
<dbReference type="PROSITE" id="PS50011">
    <property type="entry name" value="PROTEIN_KINASE_DOM"/>
    <property type="match status" value="1"/>
</dbReference>
<dbReference type="InterPro" id="IPR001611">
    <property type="entry name" value="Leu-rich_rpt"/>
</dbReference>
<keyword evidence="10 23" id="KW-0812">Transmembrane</keyword>
<dbReference type="PROSITE" id="PS00107">
    <property type="entry name" value="PROTEIN_KINASE_ATP"/>
    <property type="match status" value="1"/>
</dbReference>
<dbReference type="InterPro" id="IPR001245">
    <property type="entry name" value="Ser-Thr/Tyr_kinase_cat_dom"/>
</dbReference>